<dbReference type="Pfam" id="PF13377">
    <property type="entry name" value="Peripla_BP_3"/>
    <property type="match status" value="1"/>
</dbReference>
<dbReference type="PROSITE" id="PS50949">
    <property type="entry name" value="HTH_GNTR"/>
    <property type="match status" value="1"/>
</dbReference>
<dbReference type="CDD" id="cd01541">
    <property type="entry name" value="PBP1_AraR"/>
    <property type="match status" value="1"/>
</dbReference>
<proteinExistence type="predicted"/>
<evidence type="ECO:0000256" key="1">
    <source>
        <dbReference type="ARBA" id="ARBA00023015"/>
    </source>
</evidence>
<feature type="domain" description="HTH gntR-type" evidence="4">
    <location>
        <begin position="2"/>
        <end position="70"/>
    </location>
</feature>
<evidence type="ECO:0000259" key="4">
    <source>
        <dbReference type="PROSITE" id="PS50949"/>
    </source>
</evidence>
<dbReference type="Proteomes" id="UP000535491">
    <property type="component" value="Unassembled WGS sequence"/>
</dbReference>
<dbReference type="RefSeq" id="WP_181750252.1">
    <property type="nucleotide sequence ID" value="NZ_JACEIQ010000001.1"/>
</dbReference>
<dbReference type="SUPFAM" id="SSF46785">
    <property type="entry name" value="Winged helix' DNA-binding domain"/>
    <property type="match status" value="1"/>
</dbReference>
<gene>
    <name evidence="5" type="ORF">H1191_01725</name>
</gene>
<dbReference type="SMART" id="SM00345">
    <property type="entry name" value="HTH_GNTR"/>
    <property type="match status" value="1"/>
</dbReference>
<dbReference type="PRINTS" id="PR00035">
    <property type="entry name" value="HTHGNTR"/>
</dbReference>
<dbReference type="InterPro" id="IPR000524">
    <property type="entry name" value="Tscrpt_reg_HTH_GntR"/>
</dbReference>
<evidence type="ECO:0000313" key="6">
    <source>
        <dbReference type="Proteomes" id="UP000535491"/>
    </source>
</evidence>
<evidence type="ECO:0000256" key="3">
    <source>
        <dbReference type="ARBA" id="ARBA00023163"/>
    </source>
</evidence>
<dbReference type="Pfam" id="PF00392">
    <property type="entry name" value="GntR"/>
    <property type="match status" value="1"/>
</dbReference>
<dbReference type="EMBL" id="JACEIQ010000001">
    <property type="protein sequence ID" value="MBA4493034.1"/>
    <property type="molecule type" value="Genomic_DNA"/>
</dbReference>
<dbReference type="PANTHER" id="PTHR30146:SF150">
    <property type="entry name" value="ARABINOSE METABOLISM TRANSCRIPTIONAL REPRESSOR"/>
    <property type="match status" value="1"/>
</dbReference>
<organism evidence="5 6">
    <name type="scientific">Paenactinomyces guangxiensis</name>
    <dbReference type="NCBI Taxonomy" id="1490290"/>
    <lineage>
        <taxon>Bacteria</taxon>
        <taxon>Bacillati</taxon>
        <taxon>Bacillota</taxon>
        <taxon>Bacilli</taxon>
        <taxon>Bacillales</taxon>
        <taxon>Thermoactinomycetaceae</taxon>
        <taxon>Paenactinomyces</taxon>
    </lineage>
</organism>
<keyword evidence="1" id="KW-0805">Transcription regulation</keyword>
<dbReference type="InterPro" id="IPR036390">
    <property type="entry name" value="WH_DNA-bd_sf"/>
</dbReference>
<reference evidence="5 6" key="1">
    <citation type="submission" date="2020-07" db="EMBL/GenBank/DDBJ databases">
        <authorList>
            <person name="Feng H."/>
        </authorList>
    </citation>
    <scope>NUCLEOTIDE SEQUENCE [LARGE SCALE GENOMIC DNA]</scope>
    <source>
        <strain evidence="6">s-10</strain>
    </source>
</reference>
<dbReference type="CDD" id="cd07377">
    <property type="entry name" value="WHTH_GntR"/>
    <property type="match status" value="1"/>
</dbReference>
<dbReference type="Gene3D" id="3.40.50.2300">
    <property type="match status" value="2"/>
</dbReference>
<sequence>MTTKYILVKETIKSWILEGEVVPHQKIYSEHELAEKFHVSRHTIRQAIGELVHEGWLYREQGRGTFCAGRNRNSGKLIGMITTYISDYIFPSIIRGAESYLNSKGYTLLLASTNNNPVEEKACLQNILSKNVDGLIVEPTKSAIRNPNLDYYFTLETKKIPYVMINAFYPELHPPSLTVNDTLGGYLATEHLIQLGHRRIIGFFKTDDLQGVNRMQGFVQAHRENRLPVSPGMIVSFNTEEKYVKPKEELAKILKTSKHRPTAIVCYNDEITLSILDVVRDLQLKVPDDISIVGYDDSHLAEASEVKLTTIKHPKAMMGEMAAKKIVDAIEKNQQGTTGISSFIYEPELVIRKSTQSVSKTDISPSPN</sequence>
<dbReference type="Gene3D" id="1.10.10.10">
    <property type="entry name" value="Winged helix-like DNA-binding domain superfamily/Winged helix DNA-binding domain"/>
    <property type="match status" value="1"/>
</dbReference>
<dbReference type="GO" id="GO:0000976">
    <property type="term" value="F:transcription cis-regulatory region binding"/>
    <property type="evidence" value="ECO:0007669"/>
    <property type="project" value="TreeGrafter"/>
</dbReference>
<keyword evidence="3" id="KW-0804">Transcription</keyword>
<protein>
    <submittedName>
        <fullName evidence="5">GntR family transcriptional regulator</fullName>
    </submittedName>
</protein>
<dbReference type="InterPro" id="IPR028082">
    <property type="entry name" value="Peripla_BP_I"/>
</dbReference>
<keyword evidence="6" id="KW-1185">Reference proteome</keyword>
<dbReference type="InterPro" id="IPR036388">
    <property type="entry name" value="WH-like_DNA-bd_sf"/>
</dbReference>
<dbReference type="GO" id="GO:0003700">
    <property type="term" value="F:DNA-binding transcription factor activity"/>
    <property type="evidence" value="ECO:0007669"/>
    <property type="project" value="InterPro"/>
</dbReference>
<evidence type="ECO:0000313" key="5">
    <source>
        <dbReference type="EMBL" id="MBA4493034.1"/>
    </source>
</evidence>
<comment type="caution">
    <text evidence="5">The sequence shown here is derived from an EMBL/GenBank/DDBJ whole genome shotgun (WGS) entry which is preliminary data.</text>
</comment>
<dbReference type="InterPro" id="IPR033532">
    <property type="entry name" value="AraR_ligand_bind_dom"/>
</dbReference>
<keyword evidence="2" id="KW-0238">DNA-binding</keyword>
<accession>A0A7W1WNK8</accession>
<dbReference type="SUPFAM" id="SSF53822">
    <property type="entry name" value="Periplasmic binding protein-like I"/>
    <property type="match status" value="1"/>
</dbReference>
<dbReference type="InterPro" id="IPR046335">
    <property type="entry name" value="LacI/GalR-like_sensor"/>
</dbReference>
<evidence type="ECO:0000256" key="2">
    <source>
        <dbReference type="ARBA" id="ARBA00023125"/>
    </source>
</evidence>
<dbReference type="AlphaFoldDB" id="A0A7W1WNK8"/>
<name>A0A7W1WNK8_9BACL</name>
<dbReference type="PANTHER" id="PTHR30146">
    <property type="entry name" value="LACI-RELATED TRANSCRIPTIONAL REPRESSOR"/>
    <property type="match status" value="1"/>
</dbReference>